<dbReference type="EMBL" id="DVKQ01000101">
    <property type="protein sequence ID" value="HIT38397.1"/>
    <property type="molecule type" value="Genomic_DNA"/>
</dbReference>
<accession>A0A9D1KDH0</accession>
<protein>
    <submittedName>
        <fullName evidence="2">Helix-turn-helix domain-containing protein</fullName>
    </submittedName>
</protein>
<sequence>MEIYKAYKFRLYPTDEQKVLINKTLDCKRSVYNYYLNYLKD</sequence>
<comment type="caution">
    <text evidence="2">The sequence shown here is derived from an EMBL/GenBank/DDBJ whole genome shotgun (WGS) entry which is preliminary data.</text>
</comment>
<proteinExistence type="predicted"/>
<gene>
    <name evidence="2" type="ORF">IAB59_07975</name>
</gene>
<feature type="domain" description="Transposase putative helix-turn-helix" evidence="1">
    <location>
        <begin position="1"/>
        <end position="40"/>
    </location>
</feature>
<name>A0A9D1KDH0_9FIRM</name>
<organism evidence="2 3">
    <name type="scientific">Candidatus Onthousia faecipullorum</name>
    <dbReference type="NCBI Taxonomy" id="2840887"/>
    <lineage>
        <taxon>Bacteria</taxon>
        <taxon>Bacillati</taxon>
        <taxon>Bacillota</taxon>
        <taxon>Bacilli</taxon>
        <taxon>Candidatus Onthousia</taxon>
    </lineage>
</organism>
<dbReference type="Proteomes" id="UP000886833">
    <property type="component" value="Unassembled WGS sequence"/>
</dbReference>
<reference evidence="2" key="1">
    <citation type="submission" date="2020-10" db="EMBL/GenBank/DDBJ databases">
        <authorList>
            <person name="Gilroy R."/>
        </authorList>
    </citation>
    <scope>NUCLEOTIDE SEQUENCE</scope>
    <source>
        <strain evidence="2">CHK195-26880</strain>
    </source>
</reference>
<dbReference type="InterPro" id="IPR021027">
    <property type="entry name" value="Transposase_put_HTH"/>
</dbReference>
<evidence type="ECO:0000313" key="3">
    <source>
        <dbReference type="Proteomes" id="UP000886833"/>
    </source>
</evidence>
<dbReference type="Pfam" id="PF12323">
    <property type="entry name" value="HTH_OrfB_IS605"/>
    <property type="match status" value="1"/>
</dbReference>
<dbReference type="AlphaFoldDB" id="A0A9D1KDH0"/>
<reference evidence="2" key="2">
    <citation type="journal article" date="2021" name="PeerJ">
        <title>Extensive microbial diversity within the chicken gut microbiome revealed by metagenomics and culture.</title>
        <authorList>
            <person name="Gilroy R."/>
            <person name="Ravi A."/>
            <person name="Getino M."/>
            <person name="Pursley I."/>
            <person name="Horton D.L."/>
            <person name="Alikhan N.F."/>
            <person name="Baker D."/>
            <person name="Gharbi K."/>
            <person name="Hall N."/>
            <person name="Watson M."/>
            <person name="Adriaenssens E.M."/>
            <person name="Foster-Nyarko E."/>
            <person name="Jarju S."/>
            <person name="Secka A."/>
            <person name="Antonio M."/>
            <person name="Oren A."/>
            <person name="Chaudhuri R.R."/>
            <person name="La Ragione R."/>
            <person name="Hildebrand F."/>
            <person name="Pallen M.J."/>
        </authorList>
    </citation>
    <scope>NUCLEOTIDE SEQUENCE</scope>
    <source>
        <strain evidence="2">CHK195-26880</strain>
    </source>
</reference>
<evidence type="ECO:0000313" key="2">
    <source>
        <dbReference type="EMBL" id="HIT38397.1"/>
    </source>
</evidence>
<evidence type="ECO:0000259" key="1">
    <source>
        <dbReference type="Pfam" id="PF12323"/>
    </source>
</evidence>